<evidence type="ECO:0000259" key="1">
    <source>
        <dbReference type="PROSITE" id="PS51725"/>
    </source>
</evidence>
<evidence type="ECO:0000313" key="2">
    <source>
        <dbReference type="EMBL" id="QTA88391.1"/>
    </source>
</evidence>
<dbReference type="EMBL" id="CP061800">
    <property type="protein sequence ID" value="QTA88391.1"/>
    <property type="molecule type" value="Genomic_DNA"/>
</dbReference>
<gene>
    <name evidence="2" type="ORF">dnm_044360</name>
</gene>
<proteinExistence type="predicted"/>
<name>A0A975GNW4_9BACT</name>
<dbReference type="PROSITE" id="PS51725">
    <property type="entry name" value="ABM"/>
    <property type="match status" value="1"/>
</dbReference>
<evidence type="ECO:0000313" key="3">
    <source>
        <dbReference type="Proteomes" id="UP000663722"/>
    </source>
</evidence>
<accession>A0A975GNW4</accession>
<protein>
    <recommendedName>
        <fullName evidence="1">ABM domain-containing protein</fullName>
    </recommendedName>
</protein>
<keyword evidence="3" id="KW-1185">Reference proteome</keyword>
<dbReference type="Gene3D" id="3.30.70.100">
    <property type="match status" value="1"/>
</dbReference>
<sequence>MAVKILIKRKVAEGKEKELSGLLMQLRGLTMNRAGYISGETLKRFDKPGETLVISTWQSVDEWRDWVISKERTEIQDKIDSLLGEKTEYEIYKY</sequence>
<dbReference type="InterPro" id="IPR011008">
    <property type="entry name" value="Dimeric_a/b-barrel"/>
</dbReference>
<organism evidence="2 3">
    <name type="scientific">Desulfonema magnum</name>
    <dbReference type="NCBI Taxonomy" id="45655"/>
    <lineage>
        <taxon>Bacteria</taxon>
        <taxon>Pseudomonadati</taxon>
        <taxon>Thermodesulfobacteriota</taxon>
        <taxon>Desulfobacteria</taxon>
        <taxon>Desulfobacterales</taxon>
        <taxon>Desulfococcaceae</taxon>
        <taxon>Desulfonema</taxon>
    </lineage>
</organism>
<dbReference type="Pfam" id="PF03992">
    <property type="entry name" value="ABM"/>
    <property type="match status" value="1"/>
</dbReference>
<dbReference type="Proteomes" id="UP000663722">
    <property type="component" value="Chromosome"/>
</dbReference>
<dbReference type="InterPro" id="IPR007138">
    <property type="entry name" value="ABM_dom"/>
</dbReference>
<dbReference type="RefSeq" id="WP_207683180.1">
    <property type="nucleotide sequence ID" value="NZ_CP061800.1"/>
</dbReference>
<reference evidence="2" key="1">
    <citation type="journal article" date="2021" name="Microb. Physiol.">
        <title>Proteogenomic Insights into the Physiology of Marine, Sulfate-Reducing, Filamentous Desulfonema limicola and Desulfonema magnum.</title>
        <authorList>
            <person name="Schnaars V."/>
            <person name="Wohlbrand L."/>
            <person name="Scheve S."/>
            <person name="Hinrichs C."/>
            <person name="Reinhardt R."/>
            <person name="Rabus R."/>
        </authorList>
    </citation>
    <scope>NUCLEOTIDE SEQUENCE</scope>
    <source>
        <strain evidence="2">4be13</strain>
    </source>
</reference>
<dbReference type="AlphaFoldDB" id="A0A975GNW4"/>
<feature type="domain" description="ABM" evidence="1">
    <location>
        <begin position="3"/>
        <end position="91"/>
    </location>
</feature>
<dbReference type="KEGG" id="dmm:dnm_044360"/>
<dbReference type="SUPFAM" id="SSF54909">
    <property type="entry name" value="Dimeric alpha+beta barrel"/>
    <property type="match status" value="1"/>
</dbReference>